<organism evidence="9">
    <name type="scientific">Fundidesulfovibrio putealis</name>
    <dbReference type="NCBI Taxonomy" id="270496"/>
    <lineage>
        <taxon>Bacteria</taxon>
        <taxon>Pseudomonadati</taxon>
        <taxon>Thermodesulfobacteriota</taxon>
        <taxon>Desulfovibrionia</taxon>
        <taxon>Desulfovibrionales</taxon>
        <taxon>Desulfovibrionaceae</taxon>
        <taxon>Fundidesulfovibrio</taxon>
    </lineage>
</organism>
<evidence type="ECO:0000256" key="8">
    <source>
        <dbReference type="SAM" id="SignalP"/>
    </source>
</evidence>
<name>A0A7C3WHX9_9BACT</name>
<dbReference type="Gene3D" id="3.40.1050.10">
    <property type="entry name" value="Carbonic anhydrase"/>
    <property type="match status" value="1"/>
</dbReference>
<comment type="cofactor">
    <cofactor evidence="7">
        <name>Zn(2+)</name>
        <dbReference type="ChEBI" id="CHEBI:29105"/>
    </cofactor>
    <text evidence="7">Binds 1 zinc ion per subunit.</text>
</comment>
<keyword evidence="8" id="KW-0732">Signal</keyword>
<dbReference type="InterPro" id="IPR036874">
    <property type="entry name" value="Carbonic_anhydrase_sf"/>
</dbReference>
<evidence type="ECO:0000256" key="3">
    <source>
        <dbReference type="ARBA" id="ARBA00022723"/>
    </source>
</evidence>
<comment type="catalytic activity">
    <reaction evidence="6">
        <text>hydrogencarbonate + H(+) = CO2 + H2O</text>
        <dbReference type="Rhea" id="RHEA:10748"/>
        <dbReference type="ChEBI" id="CHEBI:15377"/>
        <dbReference type="ChEBI" id="CHEBI:15378"/>
        <dbReference type="ChEBI" id="CHEBI:16526"/>
        <dbReference type="ChEBI" id="CHEBI:17544"/>
        <dbReference type="EC" id="4.2.1.1"/>
    </reaction>
</comment>
<feature type="binding site" evidence="7">
    <location>
        <position position="78"/>
    </location>
    <ligand>
        <name>Zn(2+)</name>
        <dbReference type="ChEBI" id="CHEBI:29105"/>
    </ligand>
</feature>
<gene>
    <name evidence="9" type="ORF">ENR59_03420</name>
</gene>
<dbReference type="PANTHER" id="PTHR11002:SF76">
    <property type="entry name" value="CARBONIC ANHYDRASE"/>
    <property type="match status" value="1"/>
</dbReference>
<feature type="chain" id="PRO_5027841046" description="carbonic anhydrase" evidence="8">
    <location>
        <begin position="20"/>
        <end position="240"/>
    </location>
</feature>
<evidence type="ECO:0000256" key="5">
    <source>
        <dbReference type="ARBA" id="ARBA00023239"/>
    </source>
</evidence>
<dbReference type="Pfam" id="PF00484">
    <property type="entry name" value="Pro_CA"/>
    <property type="match status" value="1"/>
</dbReference>
<dbReference type="SUPFAM" id="SSF53056">
    <property type="entry name" value="beta-carbonic anhydrase, cab"/>
    <property type="match status" value="1"/>
</dbReference>
<evidence type="ECO:0000256" key="6">
    <source>
        <dbReference type="ARBA" id="ARBA00048348"/>
    </source>
</evidence>
<sequence>MKRLLVFPLAVVVACAAMAWASTPKPLLTPDQALERLQRGNERFVASKMIHPNQDPFRRSTTAKEGQKPFATILGCADSRVPLELVFDTGIGDLFVLRVAGNVTYFDQAGTMEYGAEHLGSNLLVVLGHTKCGAVTAVVNGDHVAGNIPALVANIVPAVTKTKADNPGLTGVDLTNKAIVANTWQAIEDAFKQSPMIRDMVKAGQVKVVGAIYDVESGKVNWLGEHPQQAALLTLEGGAK</sequence>
<feature type="signal peptide" evidence="8">
    <location>
        <begin position="1"/>
        <end position="19"/>
    </location>
</feature>
<keyword evidence="4 7" id="KW-0862">Zinc</keyword>
<accession>A0A7C3WHX9</accession>
<feature type="binding site" evidence="7">
    <location>
        <position position="132"/>
    </location>
    <ligand>
        <name>Zn(2+)</name>
        <dbReference type="ChEBI" id="CHEBI:29105"/>
    </ligand>
</feature>
<comment type="caution">
    <text evidence="9">The sequence shown here is derived from an EMBL/GenBank/DDBJ whole genome shotgun (WGS) entry which is preliminary data.</text>
</comment>
<dbReference type="EMBL" id="DSRP01000237">
    <property type="protein sequence ID" value="HGG91983.1"/>
    <property type="molecule type" value="Genomic_DNA"/>
</dbReference>
<proteinExistence type="inferred from homology"/>
<keyword evidence="3 7" id="KW-0479">Metal-binding</keyword>
<dbReference type="AlphaFoldDB" id="A0A7C3WHX9"/>
<dbReference type="PANTHER" id="PTHR11002">
    <property type="entry name" value="CARBONIC ANHYDRASE"/>
    <property type="match status" value="1"/>
</dbReference>
<dbReference type="GO" id="GO:0004089">
    <property type="term" value="F:carbonate dehydratase activity"/>
    <property type="evidence" value="ECO:0007669"/>
    <property type="project" value="UniProtKB-EC"/>
</dbReference>
<comment type="similarity">
    <text evidence="1">Belongs to the beta-class carbonic anhydrase family.</text>
</comment>
<dbReference type="EC" id="4.2.1.1" evidence="2"/>
<evidence type="ECO:0000256" key="4">
    <source>
        <dbReference type="ARBA" id="ARBA00022833"/>
    </source>
</evidence>
<dbReference type="PROSITE" id="PS51257">
    <property type="entry name" value="PROKAR_LIPOPROTEIN"/>
    <property type="match status" value="1"/>
</dbReference>
<reference evidence="9" key="1">
    <citation type="journal article" date="2020" name="mSystems">
        <title>Genome- and Community-Level Interaction Insights into Carbon Utilization and Element Cycling Functions of Hydrothermarchaeota in Hydrothermal Sediment.</title>
        <authorList>
            <person name="Zhou Z."/>
            <person name="Liu Y."/>
            <person name="Xu W."/>
            <person name="Pan J."/>
            <person name="Luo Z.H."/>
            <person name="Li M."/>
        </authorList>
    </citation>
    <scope>NUCLEOTIDE SEQUENCE [LARGE SCALE GENOMIC DNA]</scope>
    <source>
        <strain evidence="9">SpSt-413</strain>
    </source>
</reference>
<evidence type="ECO:0000313" key="9">
    <source>
        <dbReference type="EMBL" id="HGG91983.1"/>
    </source>
</evidence>
<evidence type="ECO:0000256" key="7">
    <source>
        <dbReference type="PIRSR" id="PIRSR601765-1"/>
    </source>
</evidence>
<dbReference type="InterPro" id="IPR001765">
    <property type="entry name" value="Carbonic_anhydrase"/>
</dbReference>
<keyword evidence="5" id="KW-0456">Lyase</keyword>
<dbReference type="GO" id="GO:0008270">
    <property type="term" value="F:zinc ion binding"/>
    <property type="evidence" value="ECO:0007669"/>
    <property type="project" value="InterPro"/>
</dbReference>
<feature type="binding site" evidence="7">
    <location>
        <position position="76"/>
    </location>
    <ligand>
        <name>Zn(2+)</name>
        <dbReference type="ChEBI" id="CHEBI:29105"/>
    </ligand>
</feature>
<evidence type="ECO:0000256" key="2">
    <source>
        <dbReference type="ARBA" id="ARBA00012925"/>
    </source>
</evidence>
<dbReference type="CDD" id="cd03378">
    <property type="entry name" value="beta_CA_cladeC"/>
    <property type="match status" value="1"/>
</dbReference>
<feature type="binding site" evidence="7">
    <location>
        <position position="129"/>
    </location>
    <ligand>
        <name>Zn(2+)</name>
        <dbReference type="ChEBI" id="CHEBI:29105"/>
    </ligand>
</feature>
<protein>
    <recommendedName>
        <fullName evidence="2">carbonic anhydrase</fullName>
        <ecNumber evidence="2">4.2.1.1</ecNumber>
    </recommendedName>
</protein>
<evidence type="ECO:0000256" key="1">
    <source>
        <dbReference type="ARBA" id="ARBA00006217"/>
    </source>
</evidence>
<dbReference type="SMART" id="SM00947">
    <property type="entry name" value="Pro_CA"/>
    <property type="match status" value="1"/>
</dbReference>